<keyword evidence="2" id="KW-1185">Reference proteome</keyword>
<accession>A0ACB5SXI5</accession>
<dbReference type="EMBL" id="BSXS01001270">
    <property type="protein sequence ID" value="GME75656.1"/>
    <property type="molecule type" value="Genomic_DNA"/>
</dbReference>
<name>A0ACB5SXI5_AMBMO</name>
<protein>
    <submittedName>
        <fullName evidence="1">Unnamed protein product</fullName>
    </submittedName>
</protein>
<reference evidence="1" key="1">
    <citation type="submission" date="2023-04" db="EMBL/GenBank/DDBJ databases">
        <title>Ambrosiozyma monospora NBRC 10751.</title>
        <authorList>
            <person name="Ichikawa N."/>
            <person name="Sato H."/>
            <person name="Tonouchi N."/>
        </authorList>
    </citation>
    <scope>NUCLEOTIDE SEQUENCE</scope>
    <source>
        <strain evidence="1">NBRC 10751</strain>
    </source>
</reference>
<proteinExistence type="predicted"/>
<evidence type="ECO:0000313" key="1">
    <source>
        <dbReference type="EMBL" id="GME75656.1"/>
    </source>
</evidence>
<comment type="caution">
    <text evidence="1">The sequence shown here is derived from an EMBL/GenBank/DDBJ whole genome shotgun (WGS) entry which is preliminary data.</text>
</comment>
<evidence type="ECO:0000313" key="2">
    <source>
        <dbReference type="Proteomes" id="UP001165064"/>
    </source>
</evidence>
<gene>
    <name evidence="1" type="ORF">Amon02_000225700</name>
</gene>
<organism evidence="1 2">
    <name type="scientific">Ambrosiozyma monospora</name>
    <name type="common">Yeast</name>
    <name type="synonym">Endomycopsis monosporus</name>
    <dbReference type="NCBI Taxonomy" id="43982"/>
    <lineage>
        <taxon>Eukaryota</taxon>
        <taxon>Fungi</taxon>
        <taxon>Dikarya</taxon>
        <taxon>Ascomycota</taxon>
        <taxon>Saccharomycotina</taxon>
        <taxon>Pichiomycetes</taxon>
        <taxon>Pichiales</taxon>
        <taxon>Pichiaceae</taxon>
        <taxon>Ambrosiozyma</taxon>
    </lineage>
</organism>
<sequence>MQQPLFTQDESDQQFWTNFDDNYLYDQQLTGFRLPSHYSNMVPLEAQERQQLQQFELNNGLPAGFGIDQQQQQQFGAAGIQDGQGGAGLGPTDQDSPLNPQQQFQQQLAIGAQQSFSGFNQQIQQPQPQPQIQVQLQPQQQQQQQSQFPSRQSTPAGGTSGASFTPPSVNTQSYTFSSANSSARQPPVDEMSDTSKAATPSTLFANNVSMNNNNNNNNLSQQNNLEVMIMDNDQQQQLVQQQQQNNGGSLDFNRMSSSTNLYGRFRRQSSVALAAAMYYGSNDRNPSMMQYGRGNPWTNNGYQYQQPQQFQQQQQLQQGPHQQQRPPSIGGGSYIPEMTTPTVSLGNGGQVQFGNTRGPMIGVVNSNYNFANANANAHVNSNPGSSGTGGGNSNGGTPTSTGHASNSPASNGVTPKFKQPFQPFFQQQPHPSIQYQQLQQGPHQQQQQQQQPQHLPVNNGMPVTAPRTGSNTSFYKELLSLRRVDPVTFKPLEGPSVAENGYSGTLFDSAGQDVKVGLDCVMEGKFYINQKYLNPNQEGEFPIACYRRNFNLLSISLGFSAPARYYVDTDSGNDTKLEVSNIRMSVEATSNFSKELVEILIFDSSSSNTSTPVSSTKNNSPGRDDPINSGAAGNPSLLYMNTNQVSLVPFQGVKTIVLKRFQFKKATPNNGKSVAKDYYYINLNLDLDFTNGETKRIKTVRSIAISVRGRNPSFYNDRNEWCPRSTISSTNEKINLRNVTRCTNRTNLIKSNSIHESNHSSVPFCFYLKHKQKKKKLKS</sequence>
<dbReference type="Proteomes" id="UP001165064">
    <property type="component" value="Unassembled WGS sequence"/>
</dbReference>